<protein>
    <submittedName>
        <fullName evidence="1">Uncharacterized protein</fullName>
    </submittedName>
</protein>
<organism evidence="1 2">
    <name type="scientific">Gloeophyllum trabeum (strain ATCC 11539 / FP-39264 / Madison 617)</name>
    <name type="common">Brown rot fungus</name>
    <dbReference type="NCBI Taxonomy" id="670483"/>
    <lineage>
        <taxon>Eukaryota</taxon>
        <taxon>Fungi</taxon>
        <taxon>Dikarya</taxon>
        <taxon>Basidiomycota</taxon>
        <taxon>Agaricomycotina</taxon>
        <taxon>Agaricomycetes</taxon>
        <taxon>Gloeophyllales</taxon>
        <taxon>Gloeophyllaceae</taxon>
        <taxon>Gloeophyllum</taxon>
    </lineage>
</organism>
<dbReference type="GeneID" id="19309703"/>
<dbReference type="RefSeq" id="XP_007868592.1">
    <property type="nucleotide sequence ID" value="XM_007870401.1"/>
</dbReference>
<sequence>MAYIEALLTFIPEAATVFDQRGLQQHLKALIGRLSSLGYLQDTEDRLLASSRRALVSTANAKMLAMIQDYSAIEVTCEDKLDQALLSDRLLPYLASFTSATFSSEAAYNSHLPALPIIKSFTRQPGPFWLHWVLTSSPHSFISAVNMRQWLWTAIAEKDLVRRALMLRIINSVLGSIGRDDMSVGASPWIWESVWLPVCEVVLARAGNTEYVYRTISEGTACADLSMSGGQKRRRRMRLRDALDLQLGTMRTPCSLTVTLERQLLNLANKAESVRPPAPLPGIFDTVRSPVYRVFARFLYERRVIALGAREYCPLGFPAKGLCERVTGLLTGFEDVPEEVLVICRKDKDYYEALLGSLRHARHGLSGREFDRVSKVLDRLASSRYEPSVVKLQLESKIQDAAHGYPNDEGRTHIGSRFYRSVQTRAVGFYPRLVRRYE</sequence>
<reference evidence="1 2" key="1">
    <citation type="journal article" date="2012" name="Science">
        <title>The Paleozoic origin of enzymatic lignin decomposition reconstructed from 31 fungal genomes.</title>
        <authorList>
            <person name="Floudas D."/>
            <person name="Binder M."/>
            <person name="Riley R."/>
            <person name="Barry K."/>
            <person name="Blanchette R.A."/>
            <person name="Henrissat B."/>
            <person name="Martinez A.T."/>
            <person name="Otillar R."/>
            <person name="Spatafora J.W."/>
            <person name="Yadav J.S."/>
            <person name="Aerts A."/>
            <person name="Benoit I."/>
            <person name="Boyd A."/>
            <person name="Carlson A."/>
            <person name="Copeland A."/>
            <person name="Coutinho P.M."/>
            <person name="de Vries R.P."/>
            <person name="Ferreira P."/>
            <person name="Findley K."/>
            <person name="Foster B."/>
            <person name="Gaskell J."/>
            <person name="Glotzer D."/>
            <person name="Gorecki P."/>
            <person name="Heitman J."/>
            <person name="Hesse C."/>
            <person name="Hori C."/>
            <person name="Igarashi K."/>
            <person name="Jurgens J.A."/>
            <person name="Kallen N."/>
            <person name="Kersten P."/>
            <person name="Kohler A."/>
            <person name="Kuees U."/>
            <person name="Kumar T.K.A."/>
            <person name="Kuo A."/>
            <person name="LaButti K."/>
            <person name="Larrondo L.F."/>
            <person name="Lindquist E."/>
            <person name="Ling A."/>
            <person name="Lombard V."/>
            <person name="Lucas S."/>
            <person name="Lundell T."/>
            <person name="Martin R."/>
            <person name="McLaughlin D.J."/>
            <person name="Morgenstern I."/>
            <person name="Morin E."/>
            <person name="Murat C."/>
            <person name="Nagy L.G."/>
            <person name="Nolan M."/>
            <person name="Ohm R.A."/>
            <person name="Patyshakuliyeva A."/>
            <person name="Rokas A."/>
            <person name="Ruiz-Duenas F.J."/>
            <person name="Sabat G."/>
            <person name="Salamov A."/>
            <person name="Samejima M."/>
            <person name="Schmutz J."/>
            <person name="Slot J.C."/>
            <person name="St John F."/>
            <person name="Stenlid J."/>
            <person name="Sun H."/>
            <person name="Sun S."/>
            <person name="Syed K."/>
            <person name="Tsang A."/>
            <person name="Wiebenga A."/>
            <person name="Young D."/>
            <person name="Pisabarro A."/>
            <person name="Eastwood D.C."/>
            <person name="Martin F."/>
            <person name="Cullen D."/>
            <person name="Grigoriev I.V."/>
            <person name="Hibbett D.S."/>
        </authorList>
    </citation>
    <scope>NUCLEOTIDE SEQUENCE [LARGE SCALE GENOMIC DNA]</scope>
    <source>
        <strain evidence="1 2">ATCC 11539</strain>
    </source>
</reference>
<accession>S7Q1E4</accession>
<evidence type="ECO:0000313" key="2">
    <source>
        <dbReference type="Proteomes" id="UP000030669"/>
    </source>
</evidence>
<gene>
    <name evidence="1" type="ORF">GLOTRDRAFT_95302</name>
</gene>
<dbReference type="Proteomes" id="UP000030669">
    <property type="component" value="Unassembled WGS sequence"/>
</dbReference>
<dbReference type="EMBL" id="KB469306">
    <property type="protein sequence ID" value="EPQ53332.1"/>
    <property type="molecule type" value="Genomic_DNA"/>
</dbReference>
<keyword evidence="2" id="KW-1185">Reference proteome</keyword>
<name>S7Q1E4_GLOTA</name>
<dbReference type="HOGENOM" id="CLU_625628_0_0_1"/>
<proteinExistence type="predicted"/>
<dbReference type="KEGG" id="gtr:GLOTRDRAFT_95302"/>
<evidence type="ECO:0000313" key="1">
    <source>
        <dbReference type="EMBL" id="EPQ53332.1"/>
    </source>
</evidence>
<dbReference type="AlphaFoldDB" id="S7Q1E4"/>
<dbReference type="OrthoDB" id="10540025at2759"/>